<name>A0A9P0VYT4_9ASCO</name>
<evidence type="ECO:0000313" key="3">
    <source>
        <dbReference type="Proteomes" id="UP000837801"/>
    </source>
</evidence>
<evidence type="ECO:0000313" key="2">
    <source>
        <dbReference type="EMBL" id="CAH2354134.1"/>
    </source>
</evidence>
<gene>
    <name evidence="2" type="ORF">CLIB1423_14S02872</name>
</gene>
<sequence>MSRWSLGLQSVGLKCLGRKKACFSIHKLGGSVSFYSTDSKFHYVSDYKSLSSKIDAEILSRTSGNVQPSEVVDAIRACRDLYHSINNYDKFWEDSTNIHISEKIVEILESDKVTFDEETLKEILLLQLPTTTNISIIEAFYKKNPKAYIHKEIGLIPLRSSLFNGDLQNALKVTDLTCAHPNYIAYKNRELRVGVVQLFTTTIGLGAFSNFAVSYGLQMEYIPAAWASMSSVYVMLGAYILNSSFFAAVVKFGRAVVRGGGDYLTWQKGTFYTHWWRHADEMMMCSKIMETDVALNGTGSASQGLIEELCRTDETLTNGRTLQPGYTRDGKKVRLLAPKDNLNELMLQAYWMSGGEGFEWVEADQDPADIIWRDHLSKFDKPFIRESDDKKNLKWADELIEN</sequence>
<dbReference type="Proteomes" id="UP000837801">
    <property type="component" value="Unassembled WGS sequence"/>
</dbReference>
<feature type="transmembrane region" description="Helical" evidence="1">
    <location>
        <begin position="225"/>
        <end position="250"/>
    </location>
</feature>
<keyword evidence="3" id="KW-1185">Reference proteome</keyword>
<comment type="caution">
    <text evidence="2">The sequence shown here is derived from an EMBL/GenBank/DDBJ whole genome shotgun (WGS) entry which is preliminary data.</text>
</comment>
<dbReference type="EMBL" id="CAKXYY010000014">
    <property type="protein sequence ID" value="CAH2354134.1"/>
    <property type="molecule type" value="Genomic_DNA"/>
</dbReference>
<reference evidence="2" key="1">
    <citation type="submission" date="2022-03" db="EMBL/GenBank/DDBJ databases">
        <authorList>
            <person name="Legras J.-L."/>
            <person name="Devillers H."/>
            <person name="Grondin C."/>
        </authorList>
    </citation>
    <scope>NUCLEOTIDE SEQUENCE</scope>
    <source>
        <strain evidence="2">CLIB 1423</strain>
    </source>
</reference>
<proteinExistence type="predicted"/>
<evidence type="ECO:0000256" key="1">
    <source>
        <dbReference type="SAM" id="Phobius"/>
    </source>
</evidence>
<dbReference type="OrthoDB" id="4089405at2759"/>
<keyword evidence="1" id="KW-0472">Membrane</keyword>
<feature type="transmembrane region" description="Helical" evidence="1">
    <location>
        <begin position="193"/>
        <end position="213"/>
    </location>
</feature>
<keyword evidence="1" id="KW-0812">Transmembrane</keyword>
<keyword evidence="1" id="KW-1133">Transmembrane helix</keyword>
<dbReference type="AlphaFoldDB" id="A0A9P0VYT4"/>
<protein>
    <submittedName>
        <fullName evidence="2">Uncharacterized protein</fullName>
    </submittedName>
</protein>
<accession>A0A9P0VYT4</accession>
<organism evidence="2 3">
    <name type="scientific">[Candida] railenensis</name>
    <dbReference type="NCBI Taxonomy" id="45579"/>
    <lineage>
        <taxon>Eukaryota</taxon>
        <taxon>Fungi</taxon>
        <taxon>Dikarya</taxon>
        <taxon>Ascomycota</taxon>
        <taxon>Saccharomycotina</taxon>
        <taxon>Pichiomycetes</taxon>
        <taxon>Debaryomycetaceae</taxon>
        <taxon>Kurtzmaniella</taxon>
    </lineage>
</organism>